<protein>
    <submittedName>
        <fullName evidence="3">Uncharacterized protein</fullName>
    </submittedName>
</protein>
<dbReference type="AlphaFoldDB" id="A0A8S2RTU8"/>
<feature type="non-terminal residue" evidence="3">
    <location>
        <position position="1"/>
    </location>
</feature>
<feature type="region of interest" description="Disordered" evidence="1">
    <location>
        <begin position="1"/>
        <end position="74"/>
    </location>
</feature>
<reference evidence="3" key="1">
    <citation type="submission" date="2021-02" db="EMBL/GenBank/DDBJ databases">
        <authorList>
            <person name="Nowell W R."/>
        </authorList>
    </citation>
    <scope>NUCLEOTIDE SEQUENCE</scope>
</reference>
<feature type="compositionally biased region" description="Low complexity" evidence="1">
    <location>
        <begin position="59"/>
        <end position="74"/>
    </location>
</feature>
<organism evidence="3 4">
    <name type="scientific">Didymodactylos carnosus</name>
    <dbReference type="NCBI Taxonomy" id="1234261"/>
    <lineage>
        <taxon>Eukaryota</taxon>
        <taxon>Metazoa</taxon>
        <taxon>Spiralia</taxon>
        <taxon>Gnathifera</taxon>
        <taxon>Rotifera</taxon>
        <taxon>Eurotatoria</taxon>
        <taxon>Bdelloidea</taxon>
        <taxon>Philodinida</taxon>
        <taxon>Philodinidae</taxon>
        <taxon>Didymodactylos</taxon>
    </lineage>
</organism>
<dbReference type="Proteomes" id="UP000682733">
    <property type="component" value="Unassembled WGS sequence"/>
</dbReference>
<name>A0A8S2RTU8_9BILA</name>
<dbReference type="Proteomes" id="UP000677228">
    <property type="component" value="Unassembled WGS sequence"/>
</dbReference>
<gene>
    <name evidence="2" type="ORF">OVA965_LOCUS31831</name>
    <name evidence="3" type="ORF">TMI583_LOCUS32675</name>
</gene>
<evidence type="ECO:0000313" key="4">
    <source>
        <dbReference type="Proteomes" id="UP000682733"/>
    </source>
</evidence>
<comment type="caution">
    <text evidence="3">The sequence shown here is derived from an EMBL/GenBank/DDBJ whole genome shotgun (WGS) entry which is preliminary data.</text>
</comment>
<feature type="compositionally biased region" description="Polar residues" evidence="1">
    <location>
        <begin position="22"/>
        <end position="58"/>
    </location>
</feature>
<feature type="compositionally biased region" description="Polar residues" evidence="1">
    <location>
        <begin position="1"/>
        <end position="10"/>
    </location>
</feature>
<accession>A0A8S2RTU8</accession>
<evidence type="ECO:0000313" key="3">
    <source>
        <dbReference type="EMBL" id="CAF4183609.1"/>
    </source>
</evidence>
<proteinExistence type="predicted"/>
<evidence type="ECO:0000256" key="1">
    <source>
        <dbReference type="SAM" id="MobiDB-lite"/>
    </source>
</evidence>
<evidence type="ECO:0000313" key="2">
    <source>
        <dbReference type="EMBL" id="CAF1374663.1"/>
    </source>
</evidence>
<dbReference type="EMBL" id="CAJNOK010024293">
    <property type="protein sequence ID" value="CAF1374663.1"/>
    <property type="molecule type" value="Genomic_DNA"/>
</dbReference>
<dbReference type="EMBL" id="CAJOBA010045969">
    <property type="protein sequence ID" value="CAF4183609.1"/>
    <property type="molecule type" value="Genomic_DNA"/>
</dbReference>
<sequence>MATSSSSHSGVATIEPAVSARRLTSPQASKSVQPRQSSILHQTASGSGETSQYVITTAPSTSTSGDQSQTSGQPGRVIIATAQAANANSVQAATSNTYTNGSGFSNGAPVQFQFNTSDGTLYTGTNSFFHPQQN</sequence>